<name>A0A3S3QRQ3_9MAGN</name>
<dbReference type="GO" id="GO:0008270">
    <property type="term" value="F:zinc ion binding"/>
    <property type="evidence" value="ECO:0007669"/>
    <property type="project" value="UniProtKB-KW"/>
</dbReference>
<dbReference type="GO" id="GO:0004842">
    <property type="term" value="F:ubiquitin-protein transferase activity"/>
    <property type="evidence" value="ECO:0007669"/>
    <property type="project" value="TreeGrafter"/>
</dbReference>
<dbReference type="InterPro" id="IPR013083">
    <property type="entry name" value="Znf_RING/FYVE/PHD"/>
</dbReference>
<accession>A0A3S3QRQ3</accession>
<dbReference type="AlphaFoldDB" id="A0A3S3QRQ3"/>
<keyword evidence="1" id="KW-0479">Metal-binding</keyword>
<dbReference type="Proteomes" id="UP000283530">
    <property type="component" value="Unassembled WGS sequence"/>
</dbReference>
<keyword evidence="2 4" id="KW-0863">Zinc-finger</keyword>
<evidence type="ECO:0000256" key="3">
    <source>
        <dbReference type="ARBA" id="ARBA00022833"/>
    </source>
</evidence>
<dbReference type="OrthoDB" id="1711136at2759"/>
<gene>
    <name evidence="7" type="ORF">CKAN_01759900</name>
</gene>
<dbReference type="InterPro" id="IPR001841">
    <property type="entry name" value="Znf_RING"/>
</dbReference>
<dbReference type="CDD" id="cd16649">
    <property type="entry name" value="mRING-HC-C3HC5_CGRF1-like"/>
    <property type="match status" value="1"/>
</dbReference>
<dbReference type="Pfam" id="PF13920">
    <property type="entry name" value="zf-C3HC4_3"/>
    <property type="match status" value="1"/>
</dbReference>
<comment type="caution">
    <text evidence="7">The sequence shown here is derived from an EMBL/GenBank/DDBJ whole genome shotgun (WGS) entry which is preliminary data.</text>
</comment>
<feature type="domain" description="RING-type" evidence="6">
    <location>
        <begin position="264"/>
        <end position="299"/>
    </location>
</feature>
<protein>
    <submittedName>
        <fullName evidence="7">Putative BOI-related E3 ubiquitin-protein ligase 3</fullName>
    </submittedName>
</protein>
<dbReference type="PANTHER" id="PTHR42647:SF12">
    <property type="entry name" value="BOI-RELATED E3 UBIQUITIN-PROTEIN LIGASE 2-RELATED"/>
    <property type="match status" value="1"/>
</dbReference>
<dbReference type="PROSITE" id="PS50089">
    <property type="entry name" value="ZF_RING_2"/>
    <property type="match status" value="1"/>
</dbReference>
<dbReference type="PANTHER" id="PTHR42647">
    <property type="entry name" value="SBP (S-RIBONUCLEASE BINDING PROTEIN) FAMILY PROTEIN"/>
    <property type="match status" value="1"/>
</dbReference>
<reference evidence="7 8" key="1">
    <citation type="journal article" date="2019" name="Nat. Plants">
        <title>Stout camphor tree genome fills gaps in understanding of flowering plant genome evolution.</title>
        <authorList>
            <person name="Chaw S.M."/>
            <person name="Liu Y.C."/>
            <person name="Wu Y.W."/>
            <person name="Wang H.Y."/>
            <person name="Lin C.I."/>
            <person name="Wu C.S."/>
            <person name="Ke H.M."/>
            <person name="Chang L.Y."/>
            <person name="Hsu C.Y."/>
            <person name="Yang H.T."/>
            <person name="Sudianto E."/>
            <person name="Hsu M.H."/>
            <person name="Wu K.P."/>
            <person name="Wang L.N."/>
            <person name="Leebens-Mack J.H."/>
            <person name="Tsai I.J."/>
        </authorList>
    </citation>
    <scope>NUCLEOTIDE SEQUENCE [LARGE SCALE GENOMIC DNA]</scope>
    <source>
        <strain evidence="8">cv. Chaw 1501</strain>
        <tissue evidence="7">Young leaves</tissue>
    </source>
</reference>
<keyword evidence="8" id="KW-1185">Reference proteome</keyword>
<evidence type="ECO:0000256" key="4">
    <source>
        <dbReference type="PROSITE-ProRule" id="PRU00175"/>
    </source>
</evidence>
<keyword evidence="3" id="KW-0862">Zinc</keyword>
<proteinExistence type="predicted"/>
<evidence type="ECO:0000256" key="2">
    <source>
        <dbReference type="ARBA" id="ARBA00022771"/>
    </source>
</evidence>
<dbReference type="Gene3D" id="3.30.40.10">
    <property type="entry name" value="Zinc/RING finger domain, C3HC4 (zinc finger)"/>
    <property type="match status" value="1"/>
</dbReference>
<feature type="region of interest" description="Disordered" evidence="5">
    <location>
        <begin position="228"/>
        <end position="251"/>
    </location>
</feature>
<organism evidence="7 8">
    <name type="scientific">Cinnamomum micranthum f. kanehirae</name>
    <dbReference type="NCBI Taxonomy" id="337451"/>
    <lineage>
        <taxon>Eukaryota</taxon>
        <taxon>Viridiplantae</taxon>
        <taxon>Streptophyta</taxon>
        <taxon>Embryophyta</taxon>
        <taxon>Tracheophyta</taxon>
        <taxon>Spermatophyta</taxon>
        <taxon>Magnoliopsida</taxon>
        <taxon>Magnoliidae</taxon>
        <taxon>Laurales</taxon>
        <taxon>Lauraceae</taxon>
        <taxon>Cinnamomum</taxon>
    </lineage>
</organism>
<evidence type="ECO:0000313" key="8">
    <source>
        <dbReference type="Proteomes" id="UP000283530"/>
    </source>
</evidence>
<evidence type="ECO:0000313" key="7">
    <source>
        <dbReference type="EMBL" id="RWR88575.1"/>
    </source>
</evidence>
<sequence length="311" mass="35000">MAVEAHHLPLFSQLISNREITNTYETNSNLYNTHMSFGIHGIESIIPFSNSTIADPIAMAAAMTANPSESGLTCNLPAPRKRSREFTIQTLPISNGEKNRDPVLHPFSFLGEDISFQIQQQQLEIDRFISQHTEKVRRELQERRKRHFQQLIMAVEVGMMKRLKSKEEEMDKMEKLNWALEEKVKSLCMENQIWRDLAQTSEATANALRCNLEQVLAQVRTDQGPCDVASDAESSCGSSSSPEGEGEIGDRRTLAEVAKDKRWCRSCGKAESRVLLLPCRHLCVCETCGPTVQTCPVCKCCRKGSLHVNMS</sequence>
<dbReference type="EMBL" id="QPKB01000007">
    <property type="protein sequence ID" value="RWR88575.1"/>
    <property type="molecule type" value="Genomic_DNA"/>
</dbReference>
<evidence type="ECO:0000259" key="6">
    <source>
        <dbReference type="PROSITE" id="PS50089"/>
    </source>
</evidence>
<evidence type="ECO:0000256" key="5">
    <source>
        <dbReference type="SAM" id="MobiDB-lite"/>
    </source>
</evidence>
<feature type="compositionally biased region" description="Low complexity" evidence="5">
    <location>
        <begin position="233"/>
        <end position="243"/>
    </location>
</feature>
<evidence type="ECO:0000256" key="1">
    <source>
        <dbReference type="ARBA" id="ARBA00022723"/>
    </source>
</evidence>
<dbReference type="GO" id="GO:0043067">
    <property type="term" value="P:regulation of programmed cell death"/>
    <property type="evidence" value="ECO:0007669"/>
    <property type="project" value="TreeGrafter"/>
</dbReference>